<dbReference type="InterPro" id="IPR011029">
    <property type="entry name" value="DEATH-like_dom_sf"/>
</dbReference>
<evidence type="ECO:0000313" key="1">
    <source>
        <dbReference type="Ensembl" id="ENSZLMP00000001585.1"/>
    </source>
</evidence>
<dbReference type="Ensembl" id="ENSZLMT00000001654.1">
    <property type="protein sequence ID" value="ENSZLMP00000001585.1"/>
    <property type="gene ID" value="ENSZLMG00000001222.1"/>
</dbReference>
<dbReference type="AlphaFoldDB" id="A0A8D2NLU5"/>
<protein>
    <recommendedName>
        <fullName evidence="3">IRAK4</fullName>
    </recommendedName>
</protein>
<name>A0A8D2NLU5_ZOSLA</name>
<reference evidence="1" key="2">
    <citation type="submission" date="2025-09" db="UniProtKB">
        <authorList>
            <consortium name="Ensembl"/>
        </authorList>
    </citation>
    <scope>IDENTIFICATION</scope>
</reference>
<evidence type="ECO:0000313" key="2">
    <source>
        <dbReference type="Proteomes" id="UP000694401"/>
    </source>
</evidence>
<accession>A0A8D2NLU5</accession>
<organism evidence="1 2">
    <name type="scientific">Zosterops lateralis melanops</name>
    <dbReference type="NCBI Taxonomy" id="1220523"/>
    <lineage>
        <taxon>Eukaryota</taxon>
        <taxon>Metazoa</taxon>
        <taxon>Chordata</taxon>
        <taxon>Craniata</taxon>
        <taxon>Vertebrata</taxon>
        <taxon>Euteleostomi</taxon>
        <taxon>Archelosauria</taxon>
        <taxon>Archosauria</taxon>
        <taxon>Dinosauria</taxon>
        <taxon>Saurischia</taxon>
        <taxon>Theropoda</taxon>
        <taxon>Coelurosauria</taxon>
        <taxon>Aves</taxon>
        <taxon>Neognathae</taxon>
        <taxon>Neoaves</taxon>
        <taxon>Telluraves</taxon>
        <taxon>Australaves</taxon>
        <taxon>Passeriformes</taxon>
        <taxon>Sylvioidea</taxon>
        <taxon>Zosteropidae</taxon>
        <taxon>Zosterops</taxon>
    </lineage>
</organism>
<sequence>MGEPVRDSTHVRCLSYGLVRRLAELIDPQEGWKKLAVDITNPAGESRYSQAHIRSHINAP</sequence>
<reference evidence="1" key="1">
    <citation type="submission" date="2025-08" db="UniProtKB">
        <authorList>
            <consortium name="Ensembl"/>
        </authorList>
    </citation>
    <scope>IDENTIFICATION</scope>
</reference>
<dbReference type="Gene3D" id="1.10.533.10">
    <property type="entry name" value="Death Domain, Fas"/>
    <property type="match status" value="1"/>
</dbReference>
<dbReference type="SUPFAM" id="SSF47986">
    <property type="entry name" value="DEATH domain"/>
    <property type="match status" value="1"/>
</dbReference>
<dbReference type="Proteomes" id="UP000694401">
    <property type="component" value="Unassembled WGS sequence"/>
</dbReference>
<keyword evidence="2" id="KW-1185">Reference proteome</keyword>
<proteinExistence type="predicted"/>
<evidence type="ECO:0008006" key="3">
    <source>
        <dbReference type="Google" id="ProtNLM"/>
    </source>
</evidence>